<evidence type="ECO:0000259" key="4">
    <source>
        <dbReference type="PROSITE" id="PS50853"/>
    </source>
</evidence>
<dbReference type="SUPFAM" id="SSF49265">
    <property type="entry name" value="Fibronectin type III"/>
    <property type="match status" value="3"/>
</dbReference>
<dbReference type="NCBIfam" id="NF012211">
    <property type="entry name" value="tand_rpt_95"/>
    <property type="match status" value="1"/>
</dbReference>
<evidence type="ECO:0000256" key="2">
    <source>
        <dbReference type="ARBA" id="ARBA00023326"/>
    </source>
</evidence>
<dbReference type="InterPro" id="IPR050713">
    <property type="entry name" value="RTP_Phos/Ushers"/>
</dbReference>
<dbReference type="InterPro" id="IPR036116">
    <property type="entry name" value="FN3_sf"/>
</dbReference>
<evidence type="ECO:0000256" key="3">
    <source>
        <dbReference type="SAM" id="MobiDB-lite"/>
    </source>
</evidence>
<comment type="caution">
    <text evidence="5">The sequence shown here is derived from an EMBL/GenBank/DDBJ whole genome shotgun (WGS) entry which is preliminary data.</text>
</comment>
<keyword evidence="1" id="KW-0326">Glycosidase</keyword>
<dbReference type="Pfam" id="PF17892">
    <property type="entry name" value="Cadherin_5"/>
    <property type="match status" value="1"/>
</dbReference>
<dbReference type="PRINTS" id="PR00014">
    <property type="entry name" value="FNTYPEIII"/>
</dbReference>
<evidence type="ECO:0000313" key="5">
    <source>
        <dbReference type="EMBL" id="GAA1752928.1"/>
    </source>
</evidence>
<reference evidence="6" key="1">
    <citation type="journal article" date="2019" name="Int. J. Syst. Evol. Microbiol.">
        <title>The Global Catalogue of Microorganisms (GCM) 10K type strain sequencing project: providing services to taxonomists for standard genome sequencing and annotation.</title>
        <authorList>
            <consortium name="The Broad Institute Genomics Platform"/>
            <consortium name="The Broad Institute Genome Sequencing Center for Infectious Disease"/>
            <person name="Wu L."/>
            <person name="Ma J."/>
        </authorList>
    </citation>
    <scope>NUCLEOTIDE SEQUENCE [LARGE SCALE GENOMIC DNA]</scope>
    <source>
        <strain evidence="6">JCM 13518</strain>
    </source>
</reference>
<evidence type="ECO:0000313" key="6">
    <source>
        <dbReference type="Proteomes" id="UP001501057"/>
    </source>
</evidence>
<feature type="compositionally biased region" description="Basic and acidic residues" evidence="3">
    <location>
        <begin position="1952"/>
        <end position="1961"/>
    </location>
</feature>
<organism evidence="5 6">
    <name type="scientific">Aeromicrobium alkaliterrae</name>
    <dbReference type="NCBI Taxonomy" id="302168"/>
    <lineage>
        <taxon>Bacteria</taxon>
        <taxon>Bacillati</taxon>
        <taxon>Actinomycetota</taxon>
        <taxon>Actinomycetes</taxon>
        <taxon>Propionibacteriales</taxon>
        <taxon>Nocardioidaceae</taxon>
        <taxon>Aeromicrobium</taxon>
    </lineage>
</organism>
<dbReference type="PROSITE" id="PS50853">
    <property type="entry name" value="FN3"/>
    <property type="match status" value="4"/>
</dbReference>
<keyword evidence="6" id="KW-1185">Reference proteome</keyword>
<dbReference type="InterPro" id="IPR013783">
    <property type="entry name" value="Ig-like_fold"/>
</dbReference>
<dbReference type="InterPro" id="IPR041690">
    <property type="entry name" value="Cadherin_5"/>
</dbReference>
<accession>A0ABP4WFY6</accession>
<feature type="domain" description="Fibronectin type-III" evidence="4">
    <location>
        <begin position="1688"/>
        <end position="1780"/>
    </location>
</feature>
<name>A0ABP4WFY6_9ACTN</name>
<feature type="domain" description="Fibronectin type-III" evidence="4">
    <location>
        <begin position="1590"/>
        <end position="1684"/>
    </location>
</feature>
<dbReference type="InterPro" id="IPR003961">
    <property type="entry name" value="FN3_dom"/>
</dbReference>
<dbReference type="Proteomes" id="UP001501057">
    <property type="component" value="Unassembled WGS sequence"/>
</dbReference>
<keyword evidence="2" id="KW-0119">Carbohydrate metabolism</keyword>
<proteinExistence type="predicted"/>
<protein>
    <submittedName>
        <fullName evidence="5">Ig-like domain-containing protein</fullName>
    </submittedName>
</protein>
<dbReference type="Pfam" id="PF17963">
    <property type="entry name" value="Big_9"/>
    <property type="match status" value="7"/>
</dbReference>
<dbReference type="EMBL" id="BAAAME010000010">
    <property type="protein sequence ID" value="GAA1752928.1"/>
    <property type="molecule type" value="Genomic_DNA"/>
</dbReference>
<keyword evidence="1" id="KW-0378">Hydrolase</keyword>
<feature type="domain" description="Fibronectin type-III" evidence="4">
    <location>
        <begin position="1499"/>
        <end position="1584"/>
    </location>
</feature>
<dbReference type="Pfam" id="PF00041">
    <property type="entry name" value="fn3"/>
    <property type="match status" value="4"/>
</dbReference>
<dbReference type="Gene3D" id="2.60.40.10">
    <property type="entry name" value="Immunoglobulins"/>
    <property type="match status" value="4"/>
</dbReference>
<evidence type="ECO:0000256" key="1">
    <source>
        <dbReference type="ARBA" id="ARBA00023295"/>
    </source>
</evidence>
<keyword evidence="2" id="KW-0624">Polysaccharide degradation</keyword>
<dbReference type="SMART" id="SM00060">
    <property type="entry name" value="FN3"/>
    <property type="match status" value="4"/>
</dbReference>
<dbReference type="PANTHER" id="PTHR46957:SF3">
    <property type="entry name" value="CYTOKINE RECEPTOR"/>
    <property type="match status" value="1"/>
</dbReference>
<gene>
    <name evidence="5" type="ORF">GCM10009710_35750</name>
</gene>
<dbReference type="Gene3D" id="2.60.40.2810">
    <property type="match status" value="1"/>
</dbReference>
<dbReference type="PANTHER" id="PTHR46957">
    <property type="entry name" value="CYTOKINE RECEPTOR"/>
    <property type="match status" value="1"/>
</dbReference>
<feature type="domain" description="Fibronectin type-III" evidence="4">
    <location>
        <begin position="1885"/>
        <end position="1971"/>
    </location>
</feature>
<feature type="region of interest" description="Disordered" evidence="3">
    <location>
        <begin position="1952"/>
        <end position="1977"/>
    </location>
</feature>
<sequence>MSPRAGARRAVSLPAAARSPRFRRWRKVASGASLALVSSLLVVLAFRADGTPVTDVELHDGSVWVSNSQRLLIGRLNPQIKQLDLGVSTDSADVDIFQNASTVFIDNQGDTRTLRQVDVARAVASDPVELPESVDAAFGGHTIAMLDTETGQFWVRSSQNLTAFAAKTEPELLKVGSDGAVAVSTSGVAYVLDRTSGVVTSFALAEDGTPTQENTWEIGSGIGAGAQLTVVGSTPVAYDASQGEVFRPGADPVRIDTEKPAAVRLQAPSAAGGTLYIGTFEGLFSTSPTGGDLTQLKQPAVAGDPAAPVVLDRCVHAAWADDSAVDDGKAESYTRLCEGERDFHKAIPGVTSAANLVFRVNRDVVVLNDTVSGDSWMVQKDSLDRVNNWDDVDPNTQRQELEKQEVEDPDEQPENRPPVANPDALGARPGQATILPVVLNDTDPDRDLITITKVTHVSGPEPQSGYAVVGNDTQVQATFAPDAVGDAILRYDIADGRGGTASTEATITMRGPSENLVPVKLPDRNTSLTVAQGQRNAVFVLADWLDPDGDDVTVTSAVPTGEGQVEFRPDGTVEFIDTLGQVGQNGVEITVSDGRGGDVTAVVPVNVVAATSAAPEPVADRAVGVAGTKALVEPLLNDGNPTGVPLTLTDVGRVDGVEVVVDAIAGTFTATAQRPGTYYLPYTAANVDRSATSVVRLDVKAPSEANSAPVAVKDQGVLPAGGSVLVDVLANDYDPDEDVLVVQGVEVADGVPLKAVLLENSMLRVEATGDLTEPAQIDYIVSDGEETARGAVVISPGSLRENRAPVVNEDYQTMRAGSVATVSVLDNDSDPDGDELSLVQEDLVVDEATTEAGLLVFVSGDDLKVRAPQEPGQYSFTYGVRDARGVRVASTVWLTVKPDTAEGNSAPRPNPIVDRAIVGSTVRIPLNVQGADPDGDAVGFKSVVQAPQKGRIVATGADWVEYEPFEGEAGTDVFSVTVADKYGASAPAEVRIGVIPQAPVNQAPVALNDELLVKPGKKIQFDPRLNDADPDGDPIDLLAELSTPPGSDARVSGTFIEVTAPEPTGGETSSVSVGYTISDGLGGTGNAFFVLSASEDAPFHAPIVRDDSADLAEVTGKTPGDAALVDVLENDGDLDGRVEDLEIEIVDQDVSRVEDRQLEVTLKAEDQVVAYKVVDADDQIAYGFVFVSGTDSAPPTINPETVPVETPMNTPIEIELADVVLVRDGRVPVLTTSDVITAQRSDGSALVREGEDDRVVFTPQADYVGPASITVEVTDGDGLNDPEGKRSLLTIPIDVTPDGNVPPTMRTVRMVVADDGEPSQLDLVNAAKDANEDDELSFEITGVEGPVDADMDGDTVIEVSAQDGASAGDTATIDVVVDDGSVQVPGQVLVEISSSTRPPITVAPIRIDATAGNPVAIDVADYATNPYADDDEPLKLSNVEIENGDGSVSGVQGTEFTVTPKADTFGTVTVRFTVSDASGDRLRDVVGRATVTVAGRPEAPGRPQVTTTEARSVVLTWSAPSDRGAPITGYQVTGSGGVNQECASTTCTIAGLNPGDAYTFTVVAVNRVGESDPSPASAPVTPDKMPDVMAPPQIAIQPTAMDGQLQLSWARPGNEGSEITSYEIKMVGSGQSQTVPGGSTSYTWGGLVNGTTYQFQIRAINKTPTQQQFSPSSAAVAPFGVPATMSAPVAEARNNGAAGGRTIRALWEPSDDNGDPIAGYRLTTYANGSVLRTEELPAGTVSRTYDGVENGVDYSFTVEARNRAGWSPSPSPRSNVVKPFGPASAPQITGAAEGDGRFDLQIITPADDGGYPVRAYQVTGAGGTKTVNAPTQAEGAATTLTVTGVANSEQGYQVRITPLSGDNGNLPGAQSNAYGPIRPNGPPNAPTNVQASRDGRTAINYSWSRPATNGRPISGFEYRIDGGGGWQPTNGTSFRGTGYEPGTRHTIEVRTVDSEGRKSEPRSAAATTEDYNPRVTTGYTGGTRFGFPEVYINGDDLPNGSYTMTLHKTVNGDLLDGTQARQVNASNNQVRDFGSSCAPGGGSNQYYAQLKNNSTGREYKSGNVTFQRCPGT</sequence>
<feature type="region of interest" description="Disordered" evidence="3">
    <location>
        <begin position="387"/>
        <end position="429"/>
    </location>
</feature>
<dbReference type="CDD" id="cd00063">
    <property type="entry name" value="FN3"/>
    <property type="match status" value="4"/>
</dbReference>